<evidence type="ECO:0008006" key="3">
    <source>
        <dbReference type="Google" id="ProtNLM"/>
    </source>
</evidence>
<feature type="non-terminal residue" evidence="2">
    <location>
        <position position="96"/>
    </location>
</feature>
<keyword evidence="1" id="KW-0472">Membrane</keyword>
<evidence type="ECO:0000313" key="2">
    <source>
        <dbReference type="EMBL" id="VAW15354.1"/>
    </source>
</evidence>
<evidence type="ECO:0000256" key="1">
    <source>
        <dbReference type="SAM" id="Phobius"/>
    </source>
</evidence>
<sequence length="96" mass="10370">MQNNLTETLWTGVGDSIQTIGAGTIDFLPKFIVAIAIFILGWAIGALFARVISQIIKSMKIDNVLQSTGVDEVLSRAGFRLNSGAFIGGLVKWFII</sequence>
<gene>
    <name evidence="2" type="ORF">MNBD_BACTEROID05-971</name>
</gene>
<proteinExistence type="predicted"/>
<dbReference type="Pfam" id="PF05552">
    <property type="entry name" value="MS_channel_1st_1"/>
    <property type="match status" value="1"/>
</dbReference>
<dbReference type="AlphaFoldDB" id="A0A3B0U3J0"/>
<protein>
    <recommendedName>
        <fullName evidence="3">Small-conductance mechanosensitive channel</fullName>
    </recommendedName>
</protein>
<feature type="transmembrane region" description="Helical" evidence="1">
    <location>
        <begin position="31"/>
        <end position="52"/>
    </location>
</feature>
<keyword evidence="1" id="KW-1133">Transmembrane helix</keyword>
<dbReference type="InterPro" id="IPR008910">
    <property type="entry name" value="MSC_TM_helix"/>
</dbReference>
<dbReference type="EMBL" id="UOEN01000264">
    <property type="protein sequence ID" value="VAW15354.1"/>
    <property type="molecule type" value="Genomic_DNA"/>
</dbReference>
<accession>A0A3B0U3J0</accession>
<reference evidence="2" key="1">
    <citation type="submission" date="2018-06" db="EMBL/GenBank/DDBJ databases">
        <authorList>
            <person name="Zhirakovskaya E."/>
        </authorList>
    </citation>
    <scope>NUCLEOTIDE SEQUENCE</scope>
</reference>
<organism evidence="2">
    <name type="scientific">hydrothermal vent metagenome</name>
    <dbReference type="NCBI Taxonomy" id="652676"/>
    <lineage>
        <taxon>unclassified sequences</taxon>
        <taxon>metagenomes</taxon>
        <taxon>ecological metagenomes</taxon>
    </lineage>
</organism>
<name>A0A3B0U3J0_9ZZZZ</name>
<keyword evidence="1" id="KW-0812">Transmembrane</keyword>